<evidence type="ECO:0000259" key="2">
    <source>
        <dbReference type="Pfam" id="PF13699"/>
    </source>
</evidence>
<gene>
    <name evidence="3" type="ORF">LZC94_03075</name>
</gene>
<dbReference type="RefSeq" id="WP_394825893.1">
    <property type="nucleotide sequence ID" value="NZ_CP089984.1"/>
</dbReference>
<feature type="compositionally biased region" description="Low complexity" evidence="1">
    <location>
        <begin position="171"/>
        <end position="185"/>
    </location>
</feature>
<feature type="region of interest" description="Disordered" evidence="1">
    <location>
        <begin position="170"/>
        <end position="250"/>
    </location>
</feature>
<evidence type="ECO:0000256" key="1">
    <source>
        <dbReference type="SAM" id="MobiDB-lite"/>
    </source>
</evidence>
<sequence length="552" mass="59018">MGWCSSSRIRRGFWRISVIHVLRDERARSGPDALVSKVAKMQFGIVATLQDATSRGHIRALLGVEHAAQTLHQPVRSDLGDEGVANVQHIDFGGPMSGGRIFAQKPQPRATRSRLVAPKPAPKHASALQAKWAIGAVDDPLEREADRIAERVLGMSDSAASLGLAIGSHVPSSAPASAGAGPSPGVMQRRCEACEDDKQEDGPTIGRNADIRRRVDPDADEELEPGEEDSVLAPAPQAKATSGTGFAPGEGVRSAIARGLAGGEPLSRAARAFFEPRFGYDFRRVRVHADGSAAAAAHAVGAYAFTLGRDVVFGAGQYAPDTRKGRQLLAHELTHVIQQDHASRTEGSAGGLRHGDIAQRTAVIRRRVADAAMCGGATASPDRDRANGPFQQLFEGKPKKDTKKSEPASRKACDDKCGASGSFGSTECEIDLESGFLTGRVTKAVTDTSPCTRPCVELHEGVHAKRIGPVCAAVKKCQDAARGNIEKKEKCLDQHDGIERLTFSTECAAYIAEEKCLNRRAGKAECKSADGKKRWDEQMKMVKCYKACFCKT</sequence>
<organism evidence="3 4">
    <name type="scientific">Pendulispora albinea</name>
    <dbReference type="NCBI Taxonomy" id="2741071"/>
    <lineage>
        <taxon>Bacteria</taxon>
        <taxon>Pseudomonadati</taxon>
        <taxon>Myxococcota</taxon>
        <taxon>Myxococcia</taxon>
        <taxon>Myxococcales</taxon>
        <taxon>Sorangiineae</taxon>
        <taxon>Pendulisporaceae</taxon>
        <taxon>Pendulispora</taxon>
    </lineage>
</organism>
<dbReference type="Pfam" id="PF13699">
    <property type="entry name" value="eCIS_core"/>
    <property type="match status" value="1"/>
</dbReference>
<feature type="compositionally biased region" description="Basic and acidic residues" evidence="1">
    <location>
        <begin position="396"/>
        <end position="413"/>
    </location>
</feature>
<evidence type="ECO:0000313" key="4">
    <source>
        <dbReference type="Proteomes" id="UP001370348"/>
    </source>
</evidence>
<feature type="domain" description="eCIS core" evidence="2">
    <location>
        <begin position="265"/>
        <end position="341"/>
    </location>
</feature>
<feature type="compositionally biased region" description="Acidic residues" evidence="1">
    <location>
        <begin position="218"/>
        <end position="230"/>
    </location>
</feature>
<protein>
    <submittedName>
        <fullName evidence="3">DUF4157 domain-containing protein</fullName>
    </submittedName>
</protein>
<dbReference type="Proteomes" id="UP001370348">
    <property type="component" value="Chromosome"/>
</dbReference>
<reference evidence="3 4" key="1">
    <citation type="submission" date="2021-12" db="EMBL/GenBank/DDBJ databases">
        <title>Discovery of the Pendulisporaceae a myxobacterial family with distinct sporulation behavior and unique specialized metabolism.</title>
        <authorList>
            <person name="Garcia R."/>
            <person name="Popoff A."/>
            <person name="Bader C.D."/>
            <person name="Loehr J."/>
            <person name="Walesch S."/>
            <person name="Walt C."/>
            <person name="Boldt J."/>
            <person name="Bunk B."/>
            <person name="Haeckl F.J.F.P.J."/>
            <person name="Gunesch A.P."/>
            <person name="Birkelbach J."/>
            <person name="Nuebel U."/>
            <person name="Pietschmann T."/>
            <person name="Bach T."/>
            <person name="Mueller R."/>
        </authorList>
    </citation>
    <scope>NUCLEOTIDE SEQUENCE [LARGE SCALE GENOMIC DNA]</scope>
    <source>
        <strain evidence="3 4">MSr11954</strain>
    </source>
</reference>
<evidence type="ECO:0000313" key="3">
    <source>
        <dbReference type="EMBL" id="WXB16264.1"/>
    </source>
</evidence>
<feature type="region of interest" description="Disordered" evidence="1">
    <location>
        <begin position="375"/>
        <end position="413"/>
    </location>
</feature>
<proteinExistence type="predicted"/>
<accession>A0ABZ2LZ95</accession>
<dbReference type="EMBL" id="CP089984">
    <property type="protein sequence ID" value="WXB16264.1"/>
    <property type="molecule type" value="Genomic_DNA"/>
</dbReference>
<name>A0ABZ2LZ95_9BACT</name>
<keyword evidence="4" id="KW-1185">Reference proteome</keyword>
<dbReference type="InterPro" id="IPR025295">
    <property type="entry name" value="eCIS_core_dom"/>
</dbReference>